<comment type="caution">
    <text evidence="2">The sequence shown here is derived from an EMBL/GenBank/DDBJ whole genome shotgun (WGS) entry which is preliminary data.</text>
</comment>
<name>A0A1Y3MAC7_9BACI</name>
<gene>
    <name evidence="2" type="ORF">BW425_18350</name>
</gene>
<dbReference type="RefSeq" id="WP_033670998.1">
    <property type="nucleotide sequence ID" value="NZ_JARHXM010000144.1"/>
</dbReference>
<reference evidence="2 3" key="1">
    <citation type="submission" date="2017-02" db="EMBL/GenBank/DDBJ databases">
        <title>Bacillus pseudomycoides isolate FSL K6-0042.</title>
        <authorList>
            <person name="Kovac J."/>
        </authorList>
    </citation>
    <scope>NUCLEOTIDE SEQUENCE [LARGE SCALE GENOMIC DNA]</scope>
    <source>
        <strain evidence="2 3">FSL K6-0042</strain>
    </source>
</reference>
<proteinExistence type="predicted"/>
<accession>A0A1Y3MAC7</accession>
<evidence type="ECO:0000256" key="1">
    <source>
        <dbReference type="SAM" id="MobiDB-lite"/>
    </source>
</evidence>
<dbReference type="Proteomes" id="UP000195321">
    <property type="component" value="Unassembled WGS sequence"/>
</dbReference>
<dbReference type="EMBL" id="MWPX01000023">
    <property type="protein sequence ID" value="OUM47408.1"/>
    <property type="molecule type" value="Genomic_DNA"/>
</dbReference>
<evidence type="ECO:0000313" key="3">
    <source>
        <dbReference type="Proteomes" id="UP000195321"/>
    </source>
</evidence>
<evidence type="ECO:0000313" key="2">
    <source>
        <dbReference type="EMBL" id="OUM47408.1"/>
    </source>
</evidence>
<evidence type="ECO:0008006" key="4">
    <source>
        <dbReference type="Google" id="ProtNLM"/>
    </source>
</evidence>
<feature type="compositionally biased region" description="Polar residues" evidence="1">
    <location>
        <begin position="80"/>
        <end position="92"/>
    </location>
</feature>
<sequence length="92" mass="10654">MFHLSQKKDEQYTDVTAAEARHQYVIPEEFPEGPYGSSTNRKLGKSTPWEKDQKAHKAFSYEYEKQYEETEQQYPEASAESGSLDTNKVKSI</sequence>
<feature type="region of interest" description="Disordered" evidence="1">
    <location>
        <begin position="24"/>
        <end position="92"/>
    </location>
</feature>
<protein>
    <recommendedName>
        <fullName evidence="4">Cytosolic protein</fullName>
    </recommendedName>
</protein>
<dbReference type="AlphaFoldDB" id="A0A1Y3MAC7"/>
<organism evidence="2 3">
    <name type="scientific">Bacillus pseudomycoides</name>
    <dbReference type="NCBI Taxonomy" id="64104"/>
    <lineage>
        <taxon>Bacteria</taxon>
        <taxon>Bacillati</taxon>
        <taxon>Bacillota</taxon>
        <taxon>Bacilli</taxon>
        <taxon>Bacillales</taxon>
        <taxon>Bacillaceae</taxon>
        <taxon>Bacillus</taxon>
        <taxon>Bacillus cereus group</taxon>
    </lineage>
</organism>